<keyword evidence="1" id="KW-0175">Coiled coil</keyword>
<feature type="compositionally biased region" description="Basic residues" evidence="2">
    <location>
        <begin position="201"/>
        <end position="217"/>
    </location>
</feature>
<feature type="coiled-coil region" evidence="1">
    <location>
        <begin position="43"/>
        <end position="70"/>
    </location>
</feature>
<dbReference type="RefSeq" id="WP_146922123.1">
    <property type="nucleotide sequence ID" value="NZ_CP042430.1"/>
</dbReference>
<dbReference type="InterPro" id="IPR010287">
    <property type="entry name" value="DUF892_YciF-like"/>
</dbReference>
<dbReference type="AlphaFoldDB" id="A0A5B8UAB9"/>
<organism evidence="3 4">
    <name type="scientific">Baekduia soli</name>
    <dbReference type="NCBI Taxonomy" id="496014"/>
    <lineage>
        <taxon>Bacteria</taxon>
        <taxon>Bacillati</taxon>
        <taxon>Actinomycetota</taxon>
        <taxon>Thermoleophilia</taxon>
        <taxon>Solirubrobacterales</taxon>
        <taxon>Baekduiaceae</taxon>
        <taxon>Baekduia</taxon>
    </lineage>
</organism>
<dbReference type="KEGG" id="bsol:FSW04_20750"/>
<sequence length="232" mass="25574">MAAEPTVREAKLIQYLNEAYGKEKELETALRAHIAMTTRDAYKKRLREHLKETSQQAKGLERRIRQLGGRAEAMDLPGPDVASEAAGKALAAARKGVALAQGPLQALRGTGEAERLLKNAKTELFNEFEEIGNYLAIEELATALQDRDTARLAKEFRRQEERMASFLQRLIPQLTKQVVREEIPAAQRKAPAPATAAARKPAARKPAARKPAARKPAARSTTAARPARPKRS</sequence>
<proteinExistence type="predicted"/>
<dbReference type="Pfam" id="PF05974">
    <property type="entry name" value="DUF892"/>
    <property type="match status" value="1"/>
</dbReference>
<name>A0A5B8UAB9_9ACTN</name>
<evidence type="ECO:0000256" key="1">
    <source>
        <dbReference type="SAM" id="Coils"/>
    </source>
</evidence>
<dbReference type="EMBL" id="CP042430">
    <property type="protein sequence ID" value="QEC49758.1"/>
    <property type="molecule type" value="Genomic_DNA"/>
</dbReference>
<dbReference type="Gene3D" id="1.20.1260.10">
    <property type="match status" value="1"/>
</dbReference>
<feature type="compositionally biased region" description="Low complexity" evidence="2">
    <location>
        <begin position="184"/>
        <end position="200"/>
    </location>
</feature>
<dbReference type="SUPFAM" id="SSF47240">
    <property type="entry name" value="Ferritin-like"/>
    <property type="match status" value="1"/>
</dbReference>
<dbReference type="InterPro" id="IPR009078">
    <property type="entry name" value="Ferritin-like_SF"/>
</dbReference>
<dbReference type="Proteomes" id="UP000321805">
    <property type="component" value="Chromosome"/>
</dbReference>
<evidence type="ECO:0000313" key="4">
    <source>
        <dbReference type="Proteomes" id="UP000321805"/>
    </source>
</evidence>
<dbReference type="OrthoDB" id="9797741at2"/>
<reference evidence="3 4" key="1">
    <citation type="journal article" date="2018" name="J. Microbiol.">
        <title>Baekduia soli gen. nov., sp. nov., a novel bacterium isolated from the soil of Baekdu Mountain and proposal of a novel family name, Baekduiaceae fam. nov.</title>
        <authorList>
            <person name="An D.S."/>
            <person name="Siddiqi M.Z."/>
            <person name="Kim K.H."/>
            <person name="Yu H.S."/>
            <person name="Im W.T."/>
        </authorList>
    </citation>
    <scope>NUCLEOTIDE SEQUENCE [LARGE SCALE GENOMIC DNA]</scope>
    <source>
        <strain evidence="3 4">BR7-21</strain>
    </source>
</reference>
<protein>
    <submittedName>
        <fullName evidence="3">DUF892 family protein</fullName>
    </submittedName>
</protein>
<keyword evidence="4" id="KW-1185">Reference proteome</keyword>
<accession>A0A5B8UAB9</accession>
<gene>
    <name evidence="3" type="ORF">FSW04_20750</name>
</gene>
<evidence type="ECO:0000256" key="2">
    <source>
        <dbReference type="SAM" id="MobiDB-lite"/>
    </source>
</evidence>
<feature type="region of interest" description="Disordered" evidence="2">
    <location>
        <begin position="182"/>
        <end position="232"/>
    </location>
</feature>
<dbReference type="CDD" id="cd00657">
    <property type="entry name" value="Ferritin_like"/>
    <property type="match status" value="1"/>
</dbReference>
<dbReference type="InterPro" id="IPR012347">
    <property type="entry name" value="Ferritin-like"/>
</dbReference>
<evidence type="ECO:0000313" key="3">
    <source>
        <dbReference type="EMBL" id="QEC49758.1"/>
    </source>
</evidence>